<dbReference type="EMBL" id="PIPO01000001">
    <property type="protein sequence ID" value="RUO34506.1"/>
    <property type="molecule type" value="Genomic_DNA"/>
</dbReference>
<keyword evidence="3" id="KW-1185">Reference proteome</keyword>
<accession>A0A432WL17</accession>
<evidence type="ECO:0000313" key="2">
    <source>
        <dbReference type="EMBL" id="RUO34506.1"/>
    </source>
</evidence>
<dbReference type="Pfam" id="PF01882">
    <property type="entry name" value="DUF58"/>
    <property type="match status" value="1"/>
</dbReference>
<dbReference type="RefSeq" id="WP_126797586.1">
    <property type="nucleotide sequence ID" value="NZ_PIPO01000001.1"/>
</dbReference>
<reference evidence="2 3" key="1">
    <citation type="journal article" date="2011" name="Front. Microbiol.">
        <title>Genomic signatures of strain selection and enhancement in Bacillus atrophaeus var. globigii, a historical biowarfare simulant.</title>
        <authorList>
            <person name="Gibbons H.S."/>
            <person name="Broomall S.M."/>
            <person name="McNew L.A."/>
            <person name="Daligault H."/>
            <person name="Chapman C."/>
            <person name="Bruce D."/>
            <person name="Karavis M."/>
            <person name="Krepps M."/>
            <person name="McGregor P.A."/>
            <person name="Hong C."/>
            <person name="Park K.H."/>
            <person name="Akmal A."/>
            <person name="Feldman A."/>
            <person name="Lin J.S."/>
            <person name="Chang W.E."/>
            <person name="Higgs B.W."/>
            <person name="Demirev P."/>
            <person name="Lindquist J."/>
            <person name="Liem A."/>
            <person name="Fochler E."/>
            <person name="Read T.D."/>
            <person name="Tapia R."/>
            <person name="Johnson S."/>
            <person name="Bishop-Lilly K.A."/>
            <person name="Detter C."/>
            <person name="Han C."/>
            <person name="Sozhamannan S."/>
            <person name="Rosenzweig C.N."/>
            <person name="Skowronski E.W."/>
        </authorList>
    </citation>
    <scope>NUCLEOTIDE SEQUENCE [LARGE SCALE GENOMIC DNA]</scope>
    <source>
        <strain evidence="2 3">Y4G10-17</strain>
    </source>
</reference>
<feature type="domain" description="DUF58" evidence="1">
    <location>
        <begin position="70"/>
        <end position="282"/>
    </location>
</feature>
<name>A0A432WL17_9GAMM</name>
<sequence length="319" mass="36336">MSIQRIQPQQTSTEWLNALQSSGHNLCLDELLAYRQLRTVQLGRQNRLPARGRGGSSLSKLKGRGMEFDEVRHYQSGDDIRAIDWRVTARTGKTHTKLFREEKERPLFFFVDLGPSMQFGSQLLFKSVQAAHVCAALAWQAAYRGDRIGGLVFNQRRHVEAKPLGRDKGVLRFLHHVTELNNEVGPMPVAGTFASNLKRLRQVVKTGAQVYLLSDFHQLNESMISDLRALSQHNAVQAILLSDPLEHELPQVQATRVQAVDEDFTREFWLGDKRTNAIYKQQSSTWLDKRVQLLAQARISTTSIDASQPLSLQWQELQR</sequence>
<dbReference type="InterPro" id="IPR002881">
    <property type="entry name" value="DUF58"/>
</dbReference>
<gene>
    <name evidence="2" type="ORF">CWE14_00390</name>
</gene>
<comment type="caution">
    <text evidence="2">The sequence shown here is derived from an EMBL/GenBank/DDBJ whole genome shotgun (WGS) entry which is preliminary data.</text>
</comment>
<evidence type="ECO:0000313" key="3">
    <source>
        <dbReference type="Proteomes" id="UP000287823"/>
    </source>
</evidence>
<proteinExistence type="predicted"/>
<evidence type="ECO:0000259" key="1">
    <source>
        <dbReference type="Pfam" id="PF01882"/>
    </source>
</evidence>
<dbReference type="AlphaFoldDB" id="A0A432WL17"/>
<dbReference type="PANTHER" id="PTHR33608:SF12">
    <property type="entry name" value="DUF58 DOMAIN-CONTAINING PROTEIN"/>
    <property type="match status" value="1"/>
</dbReference>
<protein>
    <submittedName>
        <fullName evidence="2">DUF58 domain-containing protein</fullName>
    </submittedName>
</protein>
<dbReference type="PANTHER" id="PTHR33608">
    <property type="entry name" value="BLL2464 PROTEIN"/>
    <property type="match status" value="1"/>
</dbReference>
<dbReference type="Proteomes" id="UP000287823">
    <property type="component" value="Unassembled WGS sequence"/>
</dbReference>
<organism evidence="2 3">
    <name type="scientific">Aliidiomarina soli</name>
    <dbReference type="NCBI Taxonomy" id="1928574"/>
    <lineage>
        <taxon>Bacteria</taxon>
        <taxon>Pseudomonadati</taxon>
        <taxon>Pseudomonadota</taxon>
        <taxon>Gammaproteobacteria</taxon>
        <taxon>Alteromonadales</taxon>
        <taxon>Idiomarinaceae</taxon>
        <taxon>Aliidiomarina</taxon>
    </lineage>
</organism>